<keyword evidence="10 11" id="KW-0472">Membrane</keyword>
<evidence type="ECO:0000256" key="1">
    <source>
        <dbReference type="ARBA" id="ARBA00022448"/>
    </source>
</evidence>
<evidence type="ECO:0000256" key="6">
    <source>
        <dbReference type="ARBA" id="ARBA00022840"/>
    </source>
</evidence>
<evidence type="ECO:0000256" key="11">
    <source>
        <dbReference type="HAMAP-Rule" id="MF_00276"/>
    </source>
</evidence>
<evidence type="ECO:0000256" key="7">
    <source>
        <dbReference type="ARBA" id="ARBA00022958"/>
    </source>
</evidence>
<dbReference type="PANTHER" id="PTHR30042">
    <property type="entry name" value="POTASSIUM-TRANSPORTING ATPASE C CHAIN"/>
    <property type="match status" value="1"/>
</dbReference>
<keyword evidence="2 11" id="KW-1003">Cell membrane</keyword>
<evidence type="ECO:0000256" key="4">
    <source>
        <dbReference type="ARBA" id="ARBA00022692"/>
    </source>
</evidence>
<name>A0A4R3YS35_9GAMM</name>
<evidence type="ECO:0000313" key="12">
    <source>
        <dbReference type="EMBL" id="TCV93863.1"/>
    </source>
</evidence>
<evidence type="ECO:0000313" key="13">
    <source>
        <dbReference type="Proteomes" id="UP000295645"/>
    </source>
</evidence>
<dbReference type="EMBL" id="SMCS01000004">
    <property type="protein sequence ID" value="TCV93863.1"/>
    <property type="molecule type" value="Genomic_DNA"/>
</dbReference>
<dbReference type="PIRSF" id="PIRSF001296">
    <property type="entry name" value="K_ATPase_KdpC"/>
    <property type="match status" value="1"/>
</dbReference>
<keyword evidence="8 11" id="KW-1133">Transmembrane helix</keyword>
<keyword evidence="4 11" id="KW-0812">Transmembrane</keyword>
<dbReference type="HAMAP" id="MF_00276">
    <property type="entry name" value="KdpC"/>
    <property type="match status" value="1"/>
</dbReference>
<evidence type="ECO:0000256" key="2">
    <source>
        <dbReference type="ARBA" id="ARBA00022475"/>
    </source>
</evidence>
<comment type="subcellular location">
    <subcellularLocation>
        <location evidence="11">Cell membrane</location>
        <topology evidence="11">Single-pass membrane protein</topology>
    </subcellularLocation>
</comment>
<gene>
    <name evidence="11" type="primary">kdpC</name>
    <name evidence="12" type="ORF">EC912_10457</name>
</gene>
<keyword evidence="6 11" id="KW-0067">ATP-binding</keyword>
<proteinExistence type="inferred from homology"/>
<comment type="function">
    <text evidence="11">Part of the high-affinity ATP-driven potassium transport (or Kdp) system, which catalyzes the hydrolysis of ATP coupled with the electrogenic transport of potassium into the cytoplasm. This subunit acts as a catalytic chaperone that increases the ATP-binding affinity of the ATP-hydrolyzing subunit KdpB by the formation of a transient KdpB/KdpC/ATP ternary complex.</text>
</comment>
<keyword evidence="1 11" id="KW-0813">Transport</keyword>
<comment type="caution">
    <text evidence="12">The sequence shown here is derived from an EMBL/GenBank/DDBJ whole genome shotgun (WGS) entry which is preliminary data.</text>
</comment>
<evidence type="ECO:0000256" key="9">
    <source>
        <dbReference type="ARBA" id="ARBA00023065"/>
    </source>
</evidence>
<dbReference type="Pfam" id="PF02669">
    <property type="entry name" value="KdpC"/>
    <property type="match status" value="1"/>
</dbReference>
<dbReference type="Proteomes" id="UP000295645">
    <property type="component" value="Unassembled WGS sequence"/>
</dbReference>
<comment type="similarity">
    <text evidence="11">Belongs to the KdpC family.</text>
</comment>
<organism evidence="12 13">
    <name type="scientific">Luteibacter rhizovicinus</name>
    <dbReference type="NCBI Taxonomy" id="242606"/>
    <lineage>
        <taxon>Bacteria</taxon>
        <taxon>Pseudomonadati</taxon>
        <taxon>Pseudomonadota</taxon>
        <taxon>Gammaproteobacteria</taxon>
        <taxon>Lysobacterales</taxon>
        <taxon>Rhodanobacteraceae</taxon>
        <taxon>Luteibacter</taxon>
    </lineage>
</organism>
<feature type="transmembrane region" description="Helical" evidence="11">
    <location>
        <begin position="42"/>
        <end position="68"/>
    </location>
</feature>
<dbReference type="NCBIfam" id="TIGR00681">
    <property type="entry name" value="kdpC"/>
    <property type="match status" value="1"/>
</dbReference>
<reference evidence="12 13" key="1">
    <citation type="submission" date="2019-03" db="EMBL/GenBank/DDBJ databases">
        <title>Above-ground endophytic microbial communities from plants in different locations in the United States.</title>
        <authorList>
            <person name="Frank C."/>
        </authorList>
    </citation>
    <scope>NUCLEOTIDE SEQUENCE [LARGE SCALE GENOMIC DNA]</scope>
    <source>
        <strain evidence="12 13">LP_13_YM</strain>
    </source>
</reference>
<keyword evidence="5 11" id="KW-0547">Nucleotide-binding</keyword>
<dbReference type="AlphaFoldDB" id="A0A4R3YS35"/>
<evidence type="ECO:0000256" key="8">
    <source>
        <dbReference type="ARBA" id="ARBA00022989"/>
    </source>
</evidence>
<keyword evidence="7 11" id="KW-0630">Potassium</keyword>
<dbReference type="OrthoDB" id="9788285at2"/>
<dbReference type="NCBIfam" id="NF001454">
    <property type="entry name" value="PRK00315.1"/>
    <property type="match status" value="1"/>
</dbReference>
<evidence type="ECO:0000256" key="10">
    <source>
        <dbReference type="ARBA" id="ARBA00023136"/>
    </source>
</evidence>
<evidence type="ECO:0000256" key="3">
    <source>
        <dbReference type="ARBA" id="ARBA00022538"/>
    </source>
</evidence>
<dbReference type="PANTHER" id="PTHR30042:SF2">
    <property type="entry name" value="POTASSIUM-TRANSPORTING ATPASE KDPC SUBUNIT"/>
    <property type="match status" value="1"/>
</dbReference>
<keyword evidence="13" id="KW-1185">Reference proteome</keyword>
<sequence>MNSRNYYLEDDGIDVEPSVHGIPGTLSSDSAARRPSVVWPSIAFAVVFIVICGLLYPLVATLAGHALFPAQAEGSLLRSQGRVVGSALVAQPFVSDRYLSPRPSAAGYDTLTMAGSNLAPSNPDLRKAISERAAAVALREGIAPSAVPVDLVTVSGSSIDPDISPAAADVQVARIARARGISPDQVRAAVAASTRQPTFGVLGQARVNVLEANLALDRATP</sequence>
<protein>
    <recommendedName>
        <fullName evidence="11">Potassium-transporting ATPase KdpC subunit</fullName>
    </recommendedName>
    <alternativeName>
        <fullName evidence="11">ATP phosphohydrolase [potassium-transporting] C chain</fullName>
    </alternativeName>
    <alternativeName>
        <fullName evidence="11">Potassium-binding and translocating subunit C</fullName>
    </alternativeName>
    <alternativeName>
        <fullName evidence="11">Potassium-translocating ATPase C chain</fullName>
    </alternativeName>
</protein>
<comment type="subunit">
    <text evidence="11">The system is composed of three essential subunits: KdpA, KdpB and KdpC.</text>
</comment>
<keyword evidence="9 11" id="KW-0406">Ion transport</keyword>
<dbReference type="GO" id="GO:0008556">
    <property type="term" value="F:P-type potassium transmembrane transporter activity"/>
    <property type="evidence" value="ECO:0007669"/>
    <property type="project" value="InterPro"/>
</dbReference>
<dbReference type="GO" id="GO:0005524">
    <property type="term" value="F:ATP binding"/>
    <property type="evidence" value="ECO:0007669"/>
    <property type="project" value="UniProtKB-UniRule"/>
</dbReference>
<dbReference type="InterPro" id="IPR003820">
    <property type="entry name" value="KdpC"/>
</dbReference>
<accession>A0A4R3YS35</accession>
<keyword evidence="3 11" id="KW-0633">Potassium transport</keyword>
<evidence type="ECO:0000256" key="5">
    <source>
        <dbReference type="ARBA" id="ARBA00022741"/>
    </source>
</evidence>
<dbReference type="GO" id="GO:0005886">
    <property type="term" value="C:plasma membrane"/>
    <property type="evidence" value="ECO:0007669"/>
    <property type="project" value="UniProtKB-SubCell"/>
</dbReference>